<keyword evidence="3" id="KW-1185">Reference proteome</keyword>
<feature type="region of interest" description="Disordered" evidence="1">
    <location>
        <begin position="1"/>
        <end position="30"/>
    </location>
</feature>
<name>A0A7M5UQV4_9CNID</name>
<feature type="compositionally biased region" description="Low complexity" evidence="1">
    <location>
        <begin position="15"/>
        <end position="24"/>
    </location>
</feature>
<dbReference type="AlphaFoldDB" id="A0A7M5UQV4"/>
<evidence type="ECO:0000313" key="3">
    <source>
        <dbReference type="Proteomes" id="UP000594262"/>
    </source>
</evidence>
<feature type="compositionally biased region" description="Polar residues" evidence="1">
    <location>
        <begin position="521"/>
        <end position="536"/>
    </location>
</feature>
<feature type="compositionally biased region" description="Polar residues" evidence="1">
    <location>
        <begin position="804"/>
        <end position="818"/>
    </location>
</feature>
<feature type="compositionally biased region" description="Basic and acidic residues" evidence="1">
    <location>
        <begin position="396"/>
        <end position="405"/>
    </location>
</feature>
<feature type="region of interest" description="Disordered" evidence="1">
    <location>
        <begin position="473"/>
        <end position="571"/>
    </location>
</feature>
<evidence type="ECO:0000313" key="2">
    <source>
        <dbReference type="EnsemblMetazoa" id="CLYHEMP000164.1"/>
    </source>
</evidence>
<reference evidence="2" key="1">
    <citation type="submission" date="2021-01" db="UniProtKB">
        <authorList>
            <consortium name="EnsemblMetazoa"/>
        </authorList>
    </citation>
    <scope>IDENTIFICATION</scope>
</reference>
<dbReference type="EnsemblMetazoa" id="CLYHEMT000164.1">
    <property type="protein sequence ID" value="CLYHEMP000164.1"/>
    <property type="gene ID" value="CLYHEMG000164"/>
</dbReference>
<feature type="compositionally biased region" description="Basic and acidic residues" evidence="1">
    <location>
        <begin position="509"/>
        <end position="520"/>
    </location>
</feature>
<organism evidence="2 3">
    <name type="scientific">Clytia hemisphaerica</name>
    <dbReference type="NCBI Taxonomy" id="252671"/>
    <lineage>
        <taxon>Eukaryota</taxon>
        <taxon>Metazoa</taxon>
        <taxon>Cnidaria</taxon>
        <taxon>Hydrozoa</taxon>
        <taxon>Hydroidolina</taxon>
        <taxon>Leptothecata</taxon>
        <taxon>Obeliida</taxon>
        <taxon>Clytiidae</taxon>
        <taxon>Clytia</taxon>
    </lineage>
</organism>
<feature type="compositionally biased region" description="Basic and acidic residues" evidence="1">
    <location>
        <begin position="539"/>
        <end position="549"/>
    </location>
</feature>
<feature type="region of interest" description="Disordered" evidence="1">
    <location>
        <begin position="661"/>
        <end position="791"/>
    </location>
</feature>
<feature type="region of interest" description="Disordered" evidence="1">
    <location>
        <begin position="67"/>
        <end position="109"/>
    </location>
</feature>
<evidence type="ECO:0000256" key="1">
    <source>
        <dbReference type="SAM" id="MobiDB-lite"/>
    </source>
</evidence>
<feature type="compositionally biased region" description="Polar residues" evidence="1">
    <location>
        <begin position="550"/>
        <end position="563"/>
    </location>
</feature>
<feature type="compositionally biased region" description="Basic and acidic residues" evidence="1">
    <location>
        <begin position="368"/>
        <end position="386"/>
    </location>
</feature>
<dbReference type="Proteomes" id="UP000594262">
    <property type="component" value="Unplaced"/>
</dbReference>
<feature type="compositionally biased region" description="Polar residues" evidence="1">
    <location>
        <begin position="729"/>
        <end position="791"/>
    </location>
</feature>
<feature type="compositionally biased region" description="Polar residues" evidence="1">
    <location>
        <begin position="702"/>
        <end position="712"/>
    </location>
</feature>
<feature type="compositionally biased region" description="Polar residues" evidence="1">
    <location>
        <begin position="323"/>
        <end position="334"/>
    </location>
</feature>
<feature type="region of interest" description="Disordered" evidence="1">
    <location>
        <begin position="323"/>
        <end position="343"/>
    </location>
</feature>
<feature type="region of interest" description="Disordered" evidence="1">
    <location>
        <begin position="360"/>
        <end position="420"/>
    </location>
</feature>
<feature type="region of interest" description="Disordered" evidence="1">
    <location>
        <begin position="803"/>
        <end position="825"/>
    </location>
</feature>
<dbReference type="RefSeq" id="XP_066925716.1">
    <property type="nucleotide sequence ID" value="XM_067069615.1"/>
</dbReference>
<feature type="compositionally biased region" description="Polar residues" evidence="1">
    <location>
        <begin position="668"/>
        <end position="687"/>
    </location>
</feature>
<proteinExistence type="predicted"/>
<protein>
    <submittedName>
        <fullName evidence="2">Uncharacterized protein</fullName>
    </submittedName>
</protein>
<feature type="compositionally biased region" description="Basic and acidic residues" evidence="1">
    <location>
        <begin position="487"/>
        <end position="501"/>
    </location>
</feature>
<sequence length="907" mass="101253">MGPPSLMSLPMFILPPHRGGSSAPRSPPSRRVVEAMNSSSRYNTIKSSFSTNQDLEYGPIRLKRHREFDEHRQGPYYAKRSRASPNFGNHSNPSRRLHRKDSSDLPTNYQEISYDPNCEPWPDRRVQRRTRLDDVDHTSSTNQRKYICQLCGLETYLLASHLTKDHDFTKEQSTFQESKQKSVLICRSRHDGVHMPLPCEECNYWYCRLDIHLISDHGKDAAYWKPLLEKLKLAYWGGEEMPSRLISFEPFDSTNDDLENISNADNEFEVLDEFNAESPVLEYTIPFGKGTDIPVGAVTLNDASPIGIGALAKDITIGIQSTKSDTNEASNTPEANPIRKEKDACELEVGDLRNLIKRIQRFESPSKSADKSDSDNPNFDKAEGPKGENNSSKKNRCLDSIKTEESSPISSKQNGKVGISTEIGMKKTIGQKGQNMSGGNNILMNDDLPIETIVDLNGTDEIVMTNYLPLKKKKRNQDRSKGSGKNDLQKRKDCPTIERLKPSSTLSFKSRENHSTKETSNKPTDTARSTHTFSKVNKNKSDSPGKDRSNNTGRSQSHLTNFSDSKDHQDTVLNGVTNFQITEMEMSSDIEPFYQSESPLPFTSFESVENIANVICSPSGHLPKQPLLTGNSISNNVLDIPNQIEKPMTIFPRSCSLKSKKVAKRESPSNLESKIVSTSKPTFTSRPLSDITMDAIPKYDGKSTSSLPSTSMVKADSAVHNAKPHQITKETFSSNNKGSISATQNQTESDSPESYQVTLDESTGSSPDAATTKTSVLTSGQPSQESPLKNFTCTGKTCDKLASDNPNFKTPVKNSASTVGPGIDKTLSPMTQRILTKLDRKKRLETEEKIQRQCLRHDLREFKQDAEYVSTITKLFIQKAPHLKVELVPLCKEILSELAQEIQQKHS</sequence>
<feature type="compositionally biased region" description="Polar residues" evidence="1">
    <location>
        <begin position="83"/>
        <end position="92"/>
    </location>
</feature>
<accession>A0A7M5UQV4</accession>
<dbReference type="GeneID" id="136813097"/>